<dbReference type="GO" id="GO:0000774">
    <property type="term" value="F:adenyl-nucleotide exchange factor activity"/>
    <property type="evidence" value="ECO:0007669"/>
    <property type="project" value="InterPro"/>
</dbReference>
<gene>
    <name evidence="8" type="primary">grpE_8</name>
    <name evidence="8" type="ORF">SDC9_08976</name>
</gene>
<dbReference type="GO" id="GO:0042803">
    <property type="term" value="F:protein homodimerization activity"/>
    <property type="evidence" value="ECO:0007669"/>
    <property type="project" value="InterPro"/>
</dbReference>
<accession>A0A644T943</accession>
<dbReference type="FunFam" id="2.30.22.10:FF:000001">
    <property type="entry name" value="Protein GrpE"/>
    <property type="match status" value="1"/>
</dbReference>
<name>A0A644T943_9ZZZZ</name>
<comment type="caution">
    <text evidence="8">The sequence shown here is derived from an EMBL/GenBank/DDBJ whole genome shotgun (WGS) entry which is preliminary data.</text>
</comment>
<dbReference type="HAMAP" id="MF_01151">
    <property type="entry name" value="GrpE"/>
    <property type="match status" value="1"/>
</dbReference>
<dbReference type="PANTHER" id="PTHR21237">
    <property type="entry name" value="GRPE PROTEIN"/>
    <property type="match status" value="1"/>
</dbReference>
<evidence type="ECO:0000256" key="1">
    <source>
        <dbReference type="ARBA" id="ARBA00004496"/>
    </source>
</evidence>
<dbReference type="InterPro" id="IPR000740">
    <property type="entry name" value="GrpE"/>
</dbReference>
<dbReference type="SUPFAM" id="SSF51064">
    <property type="entry name" value="Head domain of nucleotide exchange factor GrpE"/>
    <property type="match status" value="1"/>
</dbReference>
<proteinExistence type="inferred from homology"/>
<feature type="region of interest" description="Disordered" evidence="7">
    <location>
        <begin position="1"/>
        <end position="24"/>
    </location>
</feature>
<sequence>MTEKNQQEQELNQSSEEMNNKTAEKEVCFDYQEIDKMMATIEEKNRLVDESTNRLKRLQADFDNFRRRTRQEKEELSNLVVQTLILELLPVLDNFERALATGEVQDAEGIKSGVEMIYRQIVGILEKNGLAPVISVGELFNPERHEAVIRVEDSEKEEGTIIEEFQKGYIVRGKVIRPSMVKVTGN</sequence>
<dbReference type="PRINTS" id="PR00773">
    <property type="entry name" value="GRPEPROTEIN"/>
</dbReference>
<dbReference type="SUPFAM" id="SSF58014">
    <property type="entry name" value="Coiled-coil domain of nucleotide exchange factor GrpE"/>
    <property type="match status" value="1"/>
</dbReference>
<evidence type="ECO:0000256" key="2">
    <source>
        <dbReference type="ARBA" id="ARBA00009054"/>
    </source>
</evidence>
<feature type="compositionally biased region" description="Low complexity" evidence="7">
    <location>
        <begin position="8"/>
        <end position="17"/>
    </location>
</feature>
<dbReference type="Gene3D" id="3.90.20.20">
    <property type="match status" value="1"/>
</dbReference>
<comment type="subcellular location">
    <subcellularLocation>
        <location evidence="1">Cytoplasm</location>
    </subcellularLocation>
</comment>
<keyword evidence="6" id="KW-0143">Chaperone</keyword>
<evidence type="ECO:0000256" key="5">
    <source>
        <dbReference type="ARBA" id="ARBA00023016"/>
    </source>
</evidence>
<dbReference type="Gene3D" id="2.30.22.10">
    <property type="entry name" value="Head domain of nucleotide exchange factor GrpE"/>
    <property type="match status" value="1"/>
</dbReference>
<dbReference type="GO" id="GO:0051082">
    <property type="term" value="F:unfolded protein binding"/>
    <property type="evidence" value="ECO:0007669"/>
    <property type="project" value="TreeGrafter"/>
</dbReference>
<reference evidence="8" key="1">
    <citation type="submission" date="2019-08" db="EMBL/GenBank/DDBJ databases">
        <authorList>
            <person name="Kucharzyk K."/>
            <person name="Murdoch R.W."/>
            <person name="Higgins S."/>
            <person name="Loffler F."/>
        </authorList>
    </citation>
    <scope>NUCLEOTIDE SEQUENCE</scope>
</reference>
<dbReference type="EMBL" id="VSSQ01000021">
    <property type="protein sequence ID" value="MPL63350.1"/>
    <property type="molecule type" value="Genomic_DNA"/>
</dbReference>
<dbReference type="PROSITE" id="PS01071">
    <property type="entry name" value="GRPE"/>
    <property type="match status" value="1"/>
</dbReference>
<evidence type="ECO:0000256" key="3">
    <source>
        <dbReference type="ARBA" id="ARBA00011738"/>
    </source>
</evidence>
<evidence type="ECO:0000256" key="6">
    <source>
        <dbReference type="ARBA" id="ARBA00023186"/>
    </source>
</evidence>
<comment type="subunit">
    <text evidence="3">Homodimer.</text>
</comment>
<dbReference type="PANTHER" id="PTHR21237:SF23">
    <property type="entry name" value="GRPE PROTEIN HOMOLOG, MITOCHONDRIAL"/>
    <property type="match status" value="1"/>
</dbReference>
<dbReference type="Pfam" id="PF01025">
    <property type="entry name" value="GrpE"/>
    <property type="match status" value="1"/>
</dbReference>
<comment type="similarity">
    <text evidence="2">Belongs to the GrpE family.</text>
</comment>
<dbReference type="NCBIfam" id="NF010738">
    <property type="entry name" value="PRK14140.1"/>
    <property type="match status" value="1"/>
</dbReference>
<protein>
    <submittedName>
        <fullName evidence="8">Protein GrpE</fullName>
    </submittedName>
</protein>
<dbReference type="InterPro" id="IPR009012">
    <property type="entry name" value="GrpE_head"/>
</dbReference>
<evidence type="ECO:0000256" key="7">
    <source>
        <dbReference type="SAM" id="MobiDB-lite"/>
    </source>
</evidence>
<keyword evidence="5" id="KW-0346">Stress response</keyword>
<evidence type="ECO:0000313" key="8">
    <source>
        <dbReference type="EMBL" id="MPL63350.1"/>
    </source>
</evidence>
<dbReference type="GO" id="GO:0006457">
    <property type="term" value="P:protein folding"/>
    <property type="evidence" value="ECO:0007669"/>
    <property type="project" value="InterPro"/>
</dbReference>
<dbReference type="AlphaFoldDB" id="A0A644T943"/>
<evidence type="ECO:0000256" key="4">
    <source>
        <dbReference type="ARBA" id="ARBA00022490"/>
    </source>
</evidence>
<keyword evidence="4" id="KW-0963">Cytoplasm</keyword>
<dbReference type="GO" id="GO:0005737">
    <property type="term" value="C:cytoplasm"/>
    <property type="evidence" value="ECO:0007669"/>
    <property type="project" value="UniProtKB-SubCell"/>
</dbReference>
<organism evidence="8">
    <name type="scientific">bioreactor metagenome</name>
    <dbReference type="NCBI Taxonomy" id="1076179"/>
    <lineage>
        <taxon>unclassified sequences</taxon>
        <taxon>metagenomes</taxon>
        <taxon>ecological metagenomes</taxon>
    </lineage>
</organism>
<dbReference type="GO" id="GO:0051087">
    <property type="term" value="F:protein-folding chaperone binding"/>
    <property type="evidence" value="ECO:0007669"/>
    <property type="project" value="InterPro"/>
</dbReference>
<dbReference type="InterPro" id="IPR013805">
    <property type="entry name" value="GrpE_CC"/>
</dbReference>
<dbReference type="CDD" id="cd00446">
    <property type="entry name" value="GrpE"/>
    <property type="match status" value="1"/>
</dbReference>